<dbReference type="AlphaFoldDB" id="A0A8S3GV17"/>
<feature type="non-terminal residue" evidence="2">
    <location>
        <position position="35"/>
    </location>
</feature>
<organism evidence="2 3">
    <name type="scientific">Rotaria magnacalcarata</name>
    <dbReference type="NCBI Taxonomy" id="392030"/>
    <lineage>
        <taxon>Eukaryota</taxon>
        <taxon>Metazoa</taxon>
        <taxon>Spiralia</taxon>
        <taxon>Gnathifera</taxon>
        <taxon>Rotifera</taxon>
        <taxon>Eurotatoria</taxon>
        <taxon>Bdelloidea</taxon>
        <taxon>Philodinida</taxon>
        <taxon>Philodinidae</taxon>
        <taxon>Rotaria</taxon>
    </lineage>
</organism>
<evidence type="ECO:0000313" key="3">
    <source>
        <dbReference type="Proteomes" id="UP000676336"/>
    </source>
</evidence>
<evidence type="ECO:0000313" key="2">
    <source>
        <dbReference type="EMBL" id="CAF5171873.1"/>
    </source>
</evidence>
<dbReference type="EMBL" id="CAJOBI010312338">
    <property type="protein sequence ID" value="CAF5171873.1"/>
    <property type="molecule type" value="Genomic_DNA"/>
</dbReference>
<name>A0A8S3GV17_9BILA</name>
<protein>
    <submittedName>
        <fullName evidence="2">Uncharacterized protein</fullName>
    </submittedName>
</protein>
<dbReference type="EMBL" id="CAJOBI010176619">
    <property type="protein sequence ID" value="CAF4910152.1"/>
    <property type="molecule type" value="Genomic_DNA"/>
</dbReference>
<accession>A0A8S3GV17</accession>
<gene>
    <name evidence="1" type="ORF">SMN809_LOCUS52192</name>
    <name evidence="2" type="ORF">SMN809_LOCUS65928</name>
</gene>
<proteinExistence type="predicted"/>
<sequence>MSVRFAEPEIIDDGELEEGEETVSRSFYDFGLDNR</sequence>
<comment type="caution">
    <text evidence="2">The sequence shown here is derived from an EMBL/GenBank/DDBJ whole genome shotgun (WGS) entry which is preliminary data.</text>
</comment>
<reference evidence="2" key="1">
    <citation type="submission" date="2021-02" db="EMBL/GenBank/DDBJ databases">
        <authorList>
            <person name="Nowell W R."/>
        </authorList>
    </citation>
    <scope>NUCLEOTIDE SEQUENCE</scope>
</reference>
<dbReference type="Proteomes" id="UP000676336">
    <property type="component" value="Unassembled WGS sequence"/>
</dbReference>
<evidence type="ECO:0000313" key="1">
    <source>
        <dbReference type="EMBL" id="CAF4910152.1"/>
    </source>
</evidence>